<evidence type="ECO:0000256" key="5">
    <source>
        <dbReference type="ARBA" id="ARBA00023242"/>
    </source>
</evidence>
<name>A0A8H7RU04_9FUNG</name>
<organism evidence="7 8">
    <name type="scientific">Circinella minor</name>
    <dbReference type="NCBI Taxonomy" id="1195481"/>
    <lineage>
        <taxon>Eukaryota</taxon>
        <taxon>Fungi</taxon>
        <taxon>Fungi incertae sedis</taxon>
        <taxon>Mucoromycota</taxon>
        <taxon>Mucoromycotina</taxon>
        <taxon>Mucoromycetes</taxon>
        <taxon>Mucorales</taxon>
        <taxon>Lichtheimiaceae</taxon>
        <taxon>Circinella</taxon>
    </lineage>
</organism>
<comment type="subcellular location">
    <subcellularLocation>
        <location evidence="1">Nucleus</location>
    </subcellularLocation>
</comment>
<keyword evidence="3" id="KW-0863">Zinc-finger</keyword>
<dbReference type="PANTHER" id="PTHR46481">
    <property type="entry name" value="ZINC FINGER BED DOMAIN-CONTAINING PROTEIN 4"/>
    <property type="match status" value="1"/>
</dbReference>
<evidence type="ECO:0000256" key="3">
    <source>
        <dbReference type="ARBA" id="ARBA00022771"/>
    </source>
</evidence>
<dbReference type="GO" id="GO:0046983">
    <property type="term" value="F:protein dimerization activity"/>
    <property type="evidence" value="ECO:0007669"/>
    <property type="project" value="InterPro"/>
</dbReference>
<keyword evidence="4" id="KW-0862">Zinc</keyword>
<dbReference type="InterPro" id="IPR052035">
    <property type="entry name" value="ZnF_BED_domain_contain"/>
</dbReference>
<dbReference type="PANTHER" id="PTHR46481:SF10">
    <property type="entry name" value="ZINC FINGER BED DOMAIN-CONTAINING PROTEIN 39"/>
    <property type="match status" value="1"/>
</dbReference>
<dbReference type="EMBL" id="JAEPRB010000316">
    <property type="protein sequence ID" value="KAG2217217.1"/>
    <property type="molecule type" value="Genomic_DNA"/>
</dbReference>
<dbReference type="OrthoDB" id="2392652at2759"/>
<dbReference type="Proteomes" id="UP000646827">
    <property type="component" value="Unassembled WGS sequence"/>
</dbReference>
<evidence type="ECO:0000256" key="1">
    <source>
        <dbReference type="ARBA" id="ARBA00004123"/>
    </source>
</evidence>
<evidence type="ECO:0000256" key="2">
    <source>
        <dbReference type="ARBA" id="ARBA00022723"/>
    </source>
</evidence>
<dbReference type="SUPFAM" id="SSF53098">
    <property type="entry name" value="Ribonuclease H-like"/>
    <property type="match status" value="1"/>
</dbReference>
<evidence type="ECO:0000256" key="4">
    <source>
        <dbReference type="ARBA" id="ARBA00022833"/>
    </source>
</evidence>
<protein>
    <recommendedName>
        <fullName evidence="6">HAT C-terminal dimerisation domain-containing protein</fullName>
    </recommendedName>
</protein>
<dbReference type="InterPro" id="IPR008906">
    <property type="entry name" value="HATC_C_dom"/>
</dbReference>
<dbReference type="GO" id="GO:0008270">
    <property type="term" value="F:zinc ion binding"/>
    <property type="evidence" value="ECO:0007669"/>
    <property type="project" value="UniProtKB-KW"/>
</dbReference>
<keyword evidence="2" id="KW-0479">Metal-binding</keyword>
<dbReference type="AlphaFoldDB" id="A0A8H7RU04"/>
<accession>A0A8H7RU04</accession>
<dbReference type="GO" id="GO:0005634">
    <property type="term" value="C:nucleus"/>
    <property type="evidence" value="ECO:0007669"/>
    <property type="project" value="UniProtKB-SubCell"/>
</dbReference>
<feature type="domain" description="HAT C-terminal dimerisation" evidence="6">
    <location>
        <begin position="144"/>
        <end position="206"/>
    </location>
</feature>
<keyword evidence="8" id="KW-1185">Reference proteome</keyword>
<comment type="caution">
    <text evidence="7">The sequence shown here is derived from an EMBL/GenBank/DDBJ whole genome shotgun (WGS) entry which is preliminary data.</text>
</comment>
<proteinExistence type="predicted"/>
<evidence type="ECO:0000313" key="8">
    <source>
        <dbReference type="Proteomes" id="UP000646827"/>
    </source>
</evidence>
<gene>
    <name evidence="7" type="ORF">INT45_013962</name>
</gene>
<keyword evidence="5" id="KW-0539">Nucleus</keyword>
<evidence type="ECO:0000259" key="6">
    <source>
        <dbReference type="Pfam" id="PF05699"/>
    </source>
</evidence>
<reference evidence="7 8" key="1">
    <citation type="submission" date="2020-12" db="EMBL/GenBank/DDBJ databases">
        <title>Metabolic potential, ecology and presence of endohyphal bacteria is reflected in genomic diversity of Mucoromycotina.</title>
        <authorList>
            <person name="Muszewska A."/>
            <person name="Okrasinska A."/>
            <person name="Steczkiewicz K."/>
            <person name="Drgas O."/>
            <person name="Orlowska M."/>
            <person name="Perlinska-Lenart U."/>
            <person name="Aleksandrzak-Piekarczyk T."/>
            <person name="Szatraj K."/>
            <person name="Zielenkiewicz U."/>
            <person name="Pilsyk S."/>
            <person name="Malc E."/>
            <person name="Mieczkowski P."/>
            <person name="Kruszewska J.S."/>
            <person name="Biernat P."/>
            <person name="Pawlowska J."/>
        </authorList>
    </citation>
    <scope>NUCLEOTIDE SEQUENCE [LARGE SCALE GENOMIC DNA]</scope>
    <source>
        <strain evidence="7 8">CBS 142.35</strain>
    </source>
</reference>
<evidence type="ECO:0000313" key="7">
    <source>
        <dbReference type="EMBL" id="KAG2217217.1"/>
    </source>
</evidence>
<dbReference type="InterPro" id="IPR012337">
    <property type="entry name" value="RNaseH-like_sf"/>
</dbReference>
<sequence>MDVHSQVKSMLLKFWETSIELLASQSHATINTAIIHYNLIMDSLEDVESSNYPAELKRAARRRLQKLWRTSGWEQEYQNMSQRMVRDAWGDFPKSVTIESEANEELRRLYSLYNTSDEHDELDDYLQGRLRVPILRKKGQKAPEFLYWEAQSQWPNLACMAAQYSAVPVTSTPSERCFSQTRLLLPYTRSRLSPETIQRLMLLDSWTSFNSDE</sequence>
<dbReference type="Pfam" id="PF05699">
    <property type="entry name" value="Dimer_Tnp_hAT"/>
    <property type="match status" value="1"/>
</dbReference>